<sequence length="115" mass="13055">MCVQIKSIVTLEWRRDLHEQLFPSLLPNYHAHTDRQAADGGTRCVHEEIQFGNETNVLRRGGDVAAPQEEEEEEEEEEEVHAASSFEPTTKRRRSSWLRGLAFASPSIDALGEHS</sequence>
<name>A0A4Z2GLV8_9TELE</name>
<protein>
    <submittedName>
        <fullName evidence="2">Uncharacterized protein</fullName>
    </submittedName>
</protein>
<keyword evidence="3" id="KW-1185">Reference proteome</keyword>
<feature type="compositionally biased region" description="Acidic residues" evidence="1">
    <location>
        <begin position="68"/>
        <end position="79"/>
    </location>
</feature>
<reference evidence="2 3" key="1">
    <citation type="submission" date="2019-03" db="EMBL/GenBank/DDBJ databases">
        <title>First draft genome of Liparis tanakae, snailfish: a comprehensive survey of snailfish specific genes.</title>
        <authorList>
            <person name="Kim W."/>
            <person name="Song I."/>
            <person name="Jeong J.-H."/>
            <person name="Kim D."/>
            <person name="Kim S."/>
            <person name="Ryu S."/>
            <person name="Song J.Y."/>
            <person name="Lee S.K."/>
        </authorList>
    </citation>
    <scope>NUCLEOTIDE SEQUENCE [LARGE SCALE GENOMIC DNA]</scope>
    <source>
        <tissue evidence="2">Muscle</tissue>
    </source>
</reference>
<gene>
    <name evidence="2" type="ORF">EYF80_035271</name>
</gene>
<feature type="region of interest" description="Disordered" evidence="1">
    <location>
        <begin position="58"/>
        <end position="94"/>
    </location>
</feature>
<evidence type="ECO:0000313" key="2">
    <source>
        <dbReference type="EMBL" id="TNN54496.1"/>
    </source>
</evidence>
<evidence type="ECO:0000256" key="1">
    <source>
        <dbReference type="SAM" id="MobiDB-lite"/>
    </source>
</evidence>
<organism evidence="2 3">
    <name type="scientific">Liparis tanakae</name>
    <name type="common">Tanaka's snailfish</name>
    <dbReference type="NCBI Taxonomy" id="230148"/>
    <lineage>
        <taxon>Eukaryota</taxon>
        <taxon>Metazoa</taxon>
        <taxon>Chordata</taxon>
        <taxon>Craniata</taxon>
        <taxon>Vertebrata</taxon>
        <taxon>Euteleostomi</taxon>
        <taxon>Actinopterygii</taxon>
        <taxon>Neopterygii</taxon>
        <taxon>Teleostei</taxon>
        <taxon>Neoteleostei</taxon>
        <taxon>Acanthomorphata</taxon>
        <taxon>Eupercaria</taxon>
        <taxon>Perciformes</taxon>
        <taxon>Cottioidei</taxon>
        <taxon>Cottales</taxon>
        <taxon>Liparidae</taxon>
        <taxon>Liparis</taxon>
    </lineage>
</organism>
<proteinExistence type="predicted"/>
<dbReference type="Proteomes" id="UP000314294">
    <property type="component" value="Unassembled WGS sequence"/>
</dbReference>
<dbReference type="AlphaFoldDB" id="A0A4Z2GLV8"/>
<accession>A0A4Z2GLV8</accession>
<comment type="caution">
    <text evidence="2">The sequence shown here is derived from an EMBL/GenBank/DDBJ whole genome shotgun (WGS) entry which is preliminary data.</text>
</comment>
<dbReference type="EMBL" id="SRLO01000482">
    <property type="protein sequence ID" value="TNN54496.1"/>
    <property type="molecule type" value="Genomic_DNA"/>
</dbReference>
<evidence type="ECO:0000313" key="3">
    <source>
        <dbReference type="Proteomes" id="UP000314294"/>
    </source>
</evidence>